<evidence type="ECO:0000313" key="2">
    <source>
        <dbReference type="Proteomes" id="UP001164420"/>
    </source>
</evidence>
<name>A0ABT2L8G4_9RALS</name>
<dbReference type="RefSeq" id="WP_260782096.1">
    <property type="nucleotide sequence ID" value="NZ_JAOCQI010000002.1"/>
</dbReference>
<accession>A0ABT2L8G4</accession>
<sequence>MQARPKDMLNRFAGVVGALVFAAGLTACDKLGTPLKWTEDVRLPDGRIVSLTRYQEFNGWRDLGGPPTESDYWFEFRHPDTGQIVRWKWDRTLESLALMMDGRTPMLLVMPNFNGSEQHNCPNPPYLLYRFAEGWEQVPLADIPVKRIRVNMTVAPSESRGLIETSKYHLTAEKTSNSLYSGRPYVINFNLMKEQTFGIQNCGKYPDWLIER</sequence>
<gene>
    <name evidence="1" type="ORF">N5J06_10880</name>
</gene>
<evidence type="ECO:0008006" key="3">
    <source>
        <dbReference type="Google" id="ProtNLM"/>
    </source>
</evidence>
<proteinExistence type="predicted"/>
<evidence type="ECO:0000313" key="1">
    <source>
        <dbReference type="EMBL" id="MCT7311451.1"/>
    </source>
</evidence>
<reference evidence="1 2" key="1">
    <citation type="journal article" date="2023" name="Front. Microbiol.">
        <title>Ralstonia chuxiongensis sp. nov., Ralstonia mojiangensis sp. nov., and Ralstonia soli sp. nov., isolated from tobacco fields, are three novel species in the family Burkholderiaceae.</title>
        <authorList>
            <person name="Lu C.H."/>
            <person name="Zhang Y.Y."/>
            <person name="Jiang N."/>
            <person name="Chen W."/>
            <person name="Shao X."/>
            <person name="Zhao Z.M."/>
            <person name="Lu W.L."/>
            <person name="Hu X."/>
            <person name="Xi Y.X."/>
            <person name="Zou S.Y."/>
            <person name="Wei Q.J."/>
            <person name="Lin Z.L."/>
            <person name="Gong L."/>
            <person name="Gai X.T."/>
            <person name="Zhang L.Q."/>
            <person name="Li J.Y."/>
            <person name="Jin Y."/>
            <person name="Xia Z.Y."/>
        </authorList>
    </citation>
    <scope>NUCLEOTIDE SEQUENCE [LARGE SCALE GENOMIC DNA]</scope>
    <source>
        <strain evidence="1 2">22TCJT01-1</strain>
    </source>
</reference>
<organism evidence="1 2">
    <name type="scientific">Ralstonia mojiangensis</name>
    <dbReference type="NCBI Taxonomy" id="2953895"/>
    <lineage>
        <taxon>Bacteria</taxon>
        <taxon>Pseudomonadati</taxon>
        <taxon>Pseudomonadota</taxon>
        <taxon>Betaproteobacteria</taxon>
        <taxon>Burkholderiales</taxon>
        <taxon>Burkholderiaceae</taxon>
        <taxon>Ralstonia</taxon>
    </lineage>
</organism>
<dbReference type="PROSITE" id="PS51257">
    <property type="entry name" value="PROKAR_LIPOPROTEIN"/>
    <property type="match status" value="1"/>
</dbReference>
<protein>
    <recommendedName>
        <fullName evidence="3">Lipoprotein</fullName>
    </recommendedName>
</protein>
<comment type="caution">
    <text evidence="1">The sequence shown here is derived from an EMBL/GenBank/DDBJ whole genome shotgun (WGS) entry which is preliminary data.</text>
</comment>
<keyword evidence="2" id="KW-1185">Reference proteome</keyword>
<dbReference type="Proteomes" id="UP001164420">
    <property type="component" value="Unassembled WGS sequence"/>
</dbReference>
<dbReference type="EMBL" id="JAOCQI010000002">
    <property type="protein sequence ID" value="MCT7311451.1"/>
    <property type="molecule type" value="Genomic_DNA"/>
</dbReference>